<evidence type="ECO:0000313" key="2">
    <source>
        <dbReference type="EMBL" id="KAA6441269.1"/>
    </source>
</evidence>
<accession>A0A5M8QYJ9</accession>
<comment type="caution">
    <text evidence="2">The sequence shown here is derived from an EMBL/GenBank/DDBJ whole genome shotgun (WGS) entry which is preliminary data.</text>
</comment>
<dbReference type="NCBIfam" id="NF041162">
    <property type="entry name" value="encap_f2a"/>
    <property type="match status" value="1"/>
</dbReference>
<name>A0A5M8QYJ9_9BACT</name>
<dbReference type="AlphaFoldDB" id="A0A5M8QYJ9"/>
<reference evidence="2 3" key="1">
    <citation type="submission" date="2019-05" db="EMBL/GenBank/DDBJ databases">
        <authorList>
            <person name="Qu J.-H."/>
        </authorList>
    </citation>
    <scope>NUCLEOTIDE SEQUENCE [LARGE SCALE GENOMIC DNA]</scope>
    <source>
        <strain evidence="2 3">NS28</strain>
    </source>
</reference>
<gene>
    <name evidence="2" type="ORF">FEM33_02885</name>
</gene>
<dbReference type="OrthoDB" id="181419at2"/>
<evidence type="ECO:0000259" key="1">
    <source>
        <dbReference type="Pfam" id="PF19307"/>
    </source>
</evidence>
<keyword evidence="3" id="KW-1185">Reference proteome</keyword>
<dbReference type="Proteomes" id="UP000323994">
    <property type="component" value="Unassembled WGS sequence"/>
</dbReference>
<evidence type="ECO:0000313" key="3">
    <source>
        <dbReference type="Proteomes" id="UP000323994"/>
    </source>
</evidence>
<feature type="domain" description="Type 2A encapsulin shell protein SrpI-like" evidence="1">
    <location>
        <begin position="70"/>
        <end position="299"/>
    </location>
</feature>
<dbReference type="InterPro" id="IPR049822">
    <property type="entry name" value="Encap_f2a"/>
</dbReference>
<proteinExistence type="predicted"/>
<protein>
    <recommendedName>
        <fullName evidence="1">Type 2A encapsulin shell protein SrpI-like domain-containing protein</fullName>
    </recommendedName>
</protein>
<sequence length="303" mass="34168">MHMLHPDFGTLEEMPVMQLSEPVRTVTPFETASPRWLCHLLNWVPAETGVFRLNKVREINSARSDQNSRTAQDMHRTFIEYHENPREYVLKAIETVINIQAGASGFHIKPFDQINEQFRLAVEYVRERQEDELINNQEFGLLNNVATSQTISTKTGPPTPDDLDELLTKVWKQPGFFLLHPKAIAAFGRECTRRNMLPLTVSLFGATFLTWRGIPLLPSDKIPVENGLTKILLLRTGETRQGVVGLYQPELPDEQSPGLSVRFTGINDKATASYLVSVNCSLAVTVDDAVAVLENVDTGQYYE</sequence>
<dbReference type="EMBL" id="VBSN01000019">
    <property type="protein sequence ID" value="KAA6441269.1"/>
    <property type="molecule type" value="Genomic_DNA"/>
</dbReference>
<dbReference type="InterPro" id="IPR045641">
    <property type="entry name" value="SrpI-like"/>
</dbReference>
<organism evidence="2 3">
    <name type="scientific">Dyadobacter flavalbus</name>
    <dbReference type="NCBI Taxonomy" id="2579942"/>
    <lineage>
        <taxon>Bacteria</taxon>
        <taxon>Pseudomonadati</taxon>
        <taxon>Bacteroidota</taxon>
        <taxon>Cytophagia</taxon>
        <taxon>Cytophagales</taxon>
        <taxon>Spirosomataceae</taxon>
        <taxon>Dyadobacter</taxon>
    </lineage>
</organism>
<dbReference type="Pfam" id="PF19307">
    <property type="entry name" value="SrpI-like"/>
    <property type="match status" value="1"/>
</dbReference>